<protein>
    <recommendedName>
        <fullName evidence="3">Polysaccharide deacetylase</fullName>
    </recommendedName>
</protein>
<proteinExistence type="predicted"/>
<dbReference type="Proteomes" id="UP000730161">
    <property type="component" value="Unassembled WGS sequence"/>
</dbReference>
<dbReference type="EMBL" id="JWHL01000026">
    <property type="protein sequence ID" value="MBR1369947.1"/>
    <property type="molecule type" value="Genomic_DNA"/>
</dbReference>
<dbReference type="AlphaFoldDB" id="A0A8J7WBL9"/>
<dbReference type="Gene3D" id="3.20.20.370">
    <property type="entry name" value="Glycoside hydrolase/deacetylase"/>
    <property type="match status" value="1"/>
</dbReference>
<comment type="caution">
    <text evidence="1">The sequence shown here is derived from an EMBL/GenBank/DDBJ whole genome shotgun (WGS) entry which is preliminary data.</text>
</comment>
<organism evidence="1 2">
    <name type="scientific">Methanocalculus chunghsingensis</name>
    <dbReference type="NCBI Taxonomy" id="156457"/>
    <lineage>
        <taxon>Archaea</taxon>
        <taxon>Methanobacteriati</taxon>
        <taxon>Methanobacteriota</taxon>
        <taxon>Stenosarchaea group</taxon>
        <taxon>Methanomicrobia</taxon>
        <taxon>Methanomicrobiales</taxon>
        <taxon>Methanocalculaceae</taxon>
        <taxon>Methanocalculus</taxon>
    </lineage>
</organism>
<dbReference type="CDD" id="cd10931">
    <property type="entry name" value="CE4_u7"/>
    <property type="match status" value="1"/>
</dbReference>
<dbReference type="SUPFAM" id="SSF88713">
    <property type="entry name" value="Glycoside hydrolase/deacetylase"/>
    <property type="match status" value="1"/>
</dbReference>
<evidence type="ECO:0008006" key="3">
    <source>
        <dbReference type="Google" id="ProtNLM"/>
    </source>
</evidence>
<reference evidence="1" key="1">
    <citation type="submission" date="2014-12" db="EMBL/GenBank/DDBJ databases">
        <authorList>
            <person name="Huang H.-H."/>
            <person name="Chen S.-C."/>
            <person name="Lai M.-C."/>
        </authorList>
    </citation>
    <scope>NUCLEOTIDE SEQUENCE</scope>
    <source>
        <strain evidence="1">K1F9705b</strain>
    </source>
</reference>
<evidence type="ECO:0000313" key="1">
    <source>
        <dbReference type="EMBL" id="MBR1369947.1"/>
    </source>
</evidence>
<accession>A0A8J7WBL9</accession>
<gene>
    <name evidence="1" type="ORF">RJ53_10850</name>
</gene>
<dbReference type="GO" id="GO:0005975">
    <property type="term" value="P:carbohydrate metabolic process"/>
    <property type="evidence" value="ECO:0007669"/>
    <property type="project" value="InterPro"/>
</dbReference>
<keyword evidence="2" id="KW-1185">Reference proteome</keyword>
<evidence type="ECO:0000313" key="2">
    <source>
        <dbReference type="Proteomes" id="UP000730161"/>
    </source>
</evidence>
<sequence>MYDILRQDPEIWDIFQCKEEYTSPIRDKYDRFPYYLSSNRNIFQPVVSEYLSNAGYRPEYPDGQPFAVSLTHDIDNVYCSLPYKGYHFVKSFFNKDIPHCIDTALSMCSRKIPLCNFQEIMAIEEEYGATSSFNFMALAPGDQDYSYDIRDLERELGLISDAGWEVALHGGHKAYCDYDQLVTEKARLEKVLGHRVAGYRNHFLRFRVPDTWQNLAKAGFLYDNTFGYADCLGFRNGMCHPFRPYDLNLGTEIDIVEIPLAIMDVTFEVYMRLDPTRAWEMTRRLIDTVERYNGVLGILWHNNCMKGDKLMLYKKILAYCSEKGAFMNGGKDLVIV</sequence>
<name>A0A8J7WBL9_9EURY</name>
<dbReference type="InterPro" id="IPR011330">
    <property type="entry name" value="Glyco_hydro/deAcase_b/a-brl"/>
</dbReference>